<reference evidence="1 2" key="1">
    <citation type="journal article" date="2018" name="Science">
        <title>The opium poppy genome and morphinan production.</title>
        <authorList>
            <person name="Guo L."/>
            <person name="Winzer T."/>
            <person name="Yang X."/>
            <person name="Li Y."/>
            <person name="Ning Z."/>
            <person name="He Z."/>
            <person name="Teodor R."/>
            <person name="Lu Y."/>
            <person name="Bowser T.A."/>
            <person name="Graham I.A."/>
            <person name="Ye K."/>
        </authorList>
    </citation>
    <scope>NUCLEOTIDE SEQUENCE [LARGE SCALE GENOMIC DNA]</scope>
    <source>
        <strain evidence="2">cv. HN1</strain>
        <tissue evidence="1">Leaves</tissue>
    </source>
</reference>
<sequence length="79" mass="8459">MELIIVSLRFCLDTVEMKNGPWSFAGICPGTNVSKPKKGSAAAVFGLGIVSLTVTNKCRLGNLLGIRVIRNIFPPINLS</sequence>
<evidence type="ECO:0000313" key="1">
    <source>
        <dbReference type="EMBL" id="RZC64932.1"/>
    </source>
</evidence>
<proteinExistence type="predicted"/>
<evidence type="ECO:0000313" key="2">
    <source>
        <dbReference type="Proteomes" id="UP000316621"/>
    </source>
</evidence>
<accession>A0A4Y7JY11</accession>
<name>A0A4Y7JY11_PAPSO</name>
<keyword evidence="2" id="KW-1185">Reference proteome</keyword>
<dbReference type="AlphaFoldDB" id="A0A4Y7JY11"/>
<dbReference type="EMBL" id="CM010720">
    <property type="protein sequence ID" value="RZC64932.1"/>
    <property type="molecule type" value="Genomic_DNA"/>
</dbReference>
<gene>
    <name evidence="1" type="ORF">C5167_008624</name>
</gene>
<organism evidence="1 2">
    <name type="scientific">Papaver somniferum</name>
    <name type="common">Opium poppy</name>
    <dbReference type="NCBI Taxonomy" id="3469"/>
    <lineage>
        <taxon>Eukaryota</taxon>
        <taxon>Viridiplantae</taxon>
        <taxon>Streptophyta</taxon>
        <taxon>Embryophyta</taxon>
        <taxon>Tracheophyta</taxon>
        <taxon>Spermatophyta</taxon>
        <taxon>Magnoliopsida</taxon>
        <taxon>Ranunculales</taxon>
        <taxon>Papaveraceae</taxon>
        <taxon>Papaveroideae</taxon>
        <taxon>Papaver</taxon>
    </lineage>
</organism>
<dbReference type="Gramene" id="RZC64932">
    <property type="protein sequence ID" value="RZC64932"/>
    <property type="gene ID" value="C5167_008624"/>
</dbReference>
<protein>
    <submittedName>
        <fullName evidence="1">Uncharacterized protein</fullName>
    </submittedName>
</protein>
<dbReference type="Proteomes" id="UP000316621">
    <property type="component" value="Chromosome 6"/>
</dbReference>